<keyword evidence="4" id="KW-0456">Lyase</keyword>
<dbReference type="GO" id="GO:0008838">
    <property type="term" value="F:diaminopropionate ammonia-lyase activity"/>
    <property type="evidence" value="ECO:0007669"/>
    <property type="project" value="InterPro"/>
</dbReference>
<dbReference type="RefSeq" id="WP_080921242.1">
    <property type="nucleotide sequence ID" value="NZ_MDET01000045.1"/>
</dbReference>
<dbReference type="InterPro" id="IPR036052">
    <property type="entry name" value="TrpB-like_PALP_sf"/>
</dbReference>
<proteinExistence type="predicted"/>
<reference evidence="4 5" key="1">
    <citation type="journal article" date="2016" name="Int. J. Syst. Evol. Microbiol.">
        <title>Pseudaminobacter manganicus sp. nov., isolated from sludge of a manganese mine.</title>
        <authorList>
            <person name="Li J."/>
            <person name="Huang J."/>
            <person name="Liao S."/>
            <person name="Wang G."/>
        </authorList>
    </citation>
    <scope>NUCLEOTIDE SEQUENCE [LARGE SCALE GENOMIC DNA]</scope>
    <source>
        <strain evidence="4 5">JH-7</strain>
    </source>
</reference>
<dbReference type="AlphaFoldDB" id="A0A1V8RLC1"/>
<dbReference type="Gene3D" id="3.40.50.1100">
    <property type="match status" value="2"/>
</dbReference>
<feature type="domain" description="Tryptophan synthase beta chain-like PALP" evidence="3">
    <location>
        <begin position="39"/>
        <end position="371"/>
    </location>
</feature>
<evidence type="ECO:0000256" key="2">
    <source>
        <dbReference type="ARBA" id="ARBA00022898"/>
    </source>
</evidence>
<evidence type="ECO:0000313" key="4">
    <source>
        <dbReference type="EMBL" id="OQM74001.1"/>
    </source>
</evidence>
<dbReference type="PANTHER" id="PTHR42937:SF1">
    <property type="entry name" value="DIAMINOPROPIONATE AMMONIA-LYASE"/>
    <property type="match status" value="1"/>
</dbReference>
<dbReference type="PANTHER" id="PTHR42937">
    <property type="match status" value="1"/>
</dbReference>
<comment type="caution">
    <text evidence="4">The sequence shown here is derived from an EMBL/GenBank/DDBJ whole genome shotgun (WGS) entry which is preliminary data.</text>
</comment>
<sequence length="397" mass="41871">MLVENNSANHGQALSESEAAIVGKAAPEEVRRYLPAFPIYKETPLVELPDLARALGLAGIAVKDEGQRYGLFSFKALGGAYAVARLVLEHAQKQLGRDVQPAELLSDEVKATARGMTVCCATDGNHGRSVAAGAEMFGCRCVIFLHSGVSAGREAAIAAFGAEIRRTDGNYDQSVAEASATGKAEGWTVVSDFSSEGYTEIPGAVMQGYAIMLDEIVRQSTAPYSHVFVQGGVGGLAAVVAGHFLDRFGAGRPRIVVVEPSRANCLQLSAQANRRLAMEGGDATVMAMLECYEPSLIAWDILEKSADFYLDVDDDQAVEALRRFARPVGVDPALRIGESGAAGLAGLLAAVGDTAIRDKLELNAKSRVLLIGTEGATDPELYERLLKDGTAAFAAGH</sequence>
<gene>
    <name evidence="4" type="ORF">BFN67_06655</name>
</gene>
<name>A0A1V8RLC1_9HYPH</name>
<keyword evidence="5" id="KW-1185">Reference proteome</keyword>
<dbReference type="InterPro" id="IPR001926">
    <property type="entry name" value="TrpB-like_PALP"/>
</dbReference>
<dbReference type="InterPro" id="IPR010081">
    <property type="entry name" value="DiNH2opropionate_NH3_lyase"/>
</dbReference>
<evidence type="ECO:0000259" key="3">
    <source>
        <dbReference type="Pfam" id="PF00291"/>
    </source>
</evidence>
<protein>
    <submittedName>
        <fullName evidence="4">Diaminopropionate ammonia-lyase</fullName>
    </submittedName>
</protein>
<dbReference type="EMBL" id="MDET01000045">
    <property type="protein sequence ID" value="OQM74001.1"/>
    <property type="molecule type" value="Genomic_DNA"/>
</dbReference>
<dbReference type="CDD" id="cd00640">
    <property type="entry name" value="Trp-synth-beta_II"/>
    <property type="match status" value="1"/>
</dbReference>
<dbReference type="NCBIfam" id="NF006058">
    <property type="entry name" value="PRK08206.1"/>
    <property type="match status" value="1"/>
</dbReference>
<dbReference type="Proteomes" id="UP000191905">
    <property type="component" value="Unassembled WGS sequence"/>
</dbReference>
<dbReference type="OrthoDB" id="34584at2"/>
<dbReference type="GO" id="GO:0030170">
    <property type="term" value="F:pyridoxal phosphate binding"/>
    <property type="evidence" value="ECO:0007669"/>
    <property type="project" value="InterPro"/>
</dbReference>
<dbReference type="STRING" id="1873176.BFN67_06655"/>
<dbReference type="Pfam" id="PF00291">
    <property type="entry name" value="PALP"/>
    <property type="match status" value="1"/>
</dbReference>
<dbReference type="NCBIfam" id="TIGR01747">
    <property type="entry name" value="diampropi_NH3ly"/>
    <property type="match status" value="1"/>
</dbReference>
<evidence type="ECO:0000256" key="1">
    <source>
        <dbReference type="ARBA" id="ARBA00001933"/>
    </source>
</evidence>
<organism evidence="4 5">
    <name type="scientific">Manganibacter manganicus</name>
    <dbReference type="NCBI Taxonomy" id="1873176"/>
    <lineage>
        <taxon>Bacteria</taxon>
        <taxon>Pseudomonadati</taxon>
        <taxon>Pseudomonadota</taxon>
        <taxon>Alphaproteobacteria</taxon>
        <taxon>Hyphomicrobiales</taxon>
        <taxon>Phyllobacteriaceae</taxon>
        <taxon>Manganibacter</taxon>
    </lineage>
</organism>
<keyword evidence="2" id="KW-0663">Pyridoxal phosphate</keyword>
<comment type="cofactor">
    <cofactor evidence="1">
        <name>pyridoxal 5'-phosphate</name>
        <dbReference type="ChEBI" id="CHEBI:597326"/>
    </cofactor>
</comment>
<evidence type="ECO:0000313" key="5">
    <source>
        <dbReference type="Proteomes" id="UP000191905"/>
    </source>
</evidence>
<dbReference type="SUPFAM" id="SSF53686">
    <property type="entry name" value="Tryptophan synthase beta subunit-like PLP-dependent enzymes"/>
    <property type="match status" value="1"/>
</dbReference>
<accession>A0A1V8RLC1</accession>